<feature type="transmembrane region" description="Helical" evidence="10">
    <location>
        <begin position="513"/>
        <end position="531"/>
    </location>
</feature>
<evidence type="ECO:0000313" key="12">
    <source>
        <dbReference type="Proteomes" id="UP000475862"/>
    </source>
</evidence>
<comment type="pathway">
    <text evidence="2">Glycolipid biosynthesis; glycosylphosphatidylinositol-anchor biosynthesis.</text>
</comment>
<dbReference type="GO" id="GO:0042765">
    <property type="term" value="C:GPI-anchor transamidase complex"/>
    <property type="evidence" value="ECO:0007669"/>
    <property type="project" value="InterPro"/>
</dbReference>
<dbReference type="EMBL" id="VYZN01000016">
    <property type="protein sequence ID" value="KAE9538581.1"/>
    <property type="molecule type" value="Genomic_DNA"/>
</dbReference>
<evidence type="ECO:0000256" key="9">
    <source>
        <dbReference type="ARBA" id="ARBA00023180"/>
    </source>
</evidence>
<evidence type="ECO:0000256" key="1">
    <source>
        <dbReference type="ARBA" id="ARBA00004477"/>
    </source>
</evidence>
<feature type="transmembrane region" description="Helical" evidence="10">
    <location>
        <begin position="54"/>
        <end position="72"/>
    </location>
</feature>
<reference evidence="11 12" key="1">
    <citation type="submission" date="2019-08" db="EMBL/GenBank/DDBJ databases">
        <title>The genome of the soybean aphid Biotype 1, its phylome, world population structure and adaptation to the North American continent.</title>
        <authorList>
            <person name="Giordano R."/>
            <person name="Donthu R.K."/>
            <person name="Hernandez A.G."/>
            <person name="Wright C.L."/>
            <person name="Zimin A.V."/>
        </authorList>
    </citation>
    <scope>NUCLEOTIDE SEQUENCE [LARGE SCALE GENOMIC DNA]</scope>
    <source>
        <tissue evidence="11">Whole aphids</tissue>
    </source>
</reference>
<evidence type="ECO:0000256" key="4">
    <source>
        <dbReference type="ARBA" id="ARBA00022502"/>
    </source>
</evidence>
<accession>A0A6G0TUE3</accession>
<gene>
    <name evidence="11" type="ORF">AGLY_005680</name>
</gene>
<keyword evidence="9" id="KW-0325">Glycoprotein</keyword>
<evidence type="ECO:0008006" key="13">
    <source>
        <dbReference type="Google" id="ProtNLM"/>
    </source>
</evidence>
<dbReference type="UniPathway" id="UPA00196"/>
<keyword evidence="7 10" id="KW-1133">Transmembrane helix</keyword>
<dbReference type="OrthoDB" id="28748at2759"/>
<comment type="subcellular location">
    <subcellularLocation>
        <location evidence="1">Endoplasmic reticulum membrane</location>
        <topology evidence="1">Multi-pass membrane protein</topology>
    </subcellularLocation>
</comment>
<dbReference type="Proteomes" id="UP000475862">
    <property type="component" value="Unassembled WGS sequence"/>
</dbReference>
<dbReference type="PANTHER" id="PTHR21072:SF13">
    <property type="entry name" value="GPI TRANSAMIDASE COMPONENT PIG-S"/>
    <property type="match status" value="1"/>
</dbReference>
<keyword evidence="6" id="KW-0256">Endoplasmic reticulum</keyword>
<proteinExistence type="inferred from homology"/>
<keyword evidence="5 10" id="KW-0812">Transmembrane</keyword>
<organism evidence="11 12">
    <name type="scientific">Aphis glycines</name>
    <name type="common">Soybean aphid</name>
    <dbReference type="NCBI Taxonomy" id="307491"/>
    <lineage>
        <taxon>Eukaryota</taxon>
        <taxon>Metazoa</taxon>
        <taxon>Ecdysozoa</taxon>
        <taxon>Arthropoda</taxon>
        <taxon>Hexapoda</taxon>
        <taxon>Insecta</taxon>
        <taxon>Pterygota</taxon>
        <taxon>Neoptera</taxon>
        <taxon>Paraneoptera</taxon>
        <taxon>Hemiptera</taxon>
        <taxon>Sternorrhyncha</taxon>
        <taxon>Aphidomorpha</taxon>
        <taxon>Aphidoidea</taxon>
        <taxon>Aphididae</taxon>
        <taxon>Aphidini</taxon>
        <taxon>Aphis</taxon>
        <taxon>Aphis</taxon>
    </lineage>
</organism>
<keyword evidence="8 10" id="KW-0472">Membrane</keyword>
<keyword evidence="12" id="KW-1185">Reference proteome</keyword>
<keyword evidence="4" id="KW-0337">GPI-anchor biosynthesis</keyword>
<evidence type="ECO:0000256" key="2">
    <source>
        <dbReference type="ARBA" id="ARBA00004687"/>
    </source>
</evidence>
<evidence type="ECO:0000256" key="6">
    <source>
        <dbReference type="ARBA" id="ARBA00022824"/>
    </source>
</evidence>
<name>A0A6G0TUE3_APHGL</name>
<evidence type="ECO:0000256" key="10">
    <source>
        <dbReference type="SAM" id="Phobius"/>
    </source>
</evidence>
<evidence type="ECO:0000256" key="3">
    <source>
        <dbReference type="ARBA" id="ARBA00005316"/>
    </source>
</evidence>
<evidence type="ECO:0000313" key="11">
    <source>
        <dbReference type="EMBL" id="KAE9538581.1"/>
    </source>
</evidence>
<dbReference type="Pfam" id="PF10510">
    <property type="entry name" value="PIG-S"/>
    <property type="match status" value="1"/>
</dbReference>
<dbReference type="GO" id="GO:0006506">
    <property type="term" value="P:GPI anchor biosynthetic process"/>
    <property type="evidence" value="ECO:0007669"/>
    <property type="project" value="UniProtKB-UniPathway"/>
</dbReference>
<sequence>MMIEDKSCSEQSIMDTLVDDKQPTDTVKTLENDVSNDEVWEIIDKEDDEDLRNLSAGVYAFILLIIGIPLWWRMTEVQRHPLPYAEISQLGTVDVVISTDIFVYTKNPFVTDRIIEQMYTTFNSTMFKINAQPSTLINSDRSLNELEMVITPLGSLQLIETNSVDDIIVGIGRNIYFPPNTDIELLMDSLLRLLQTDALSDSMISMLNPGNHSDDQQVVTDRQRRVRPSSDYNVLLTVVNPEPEKLHVDWKPEIPLNRYLQPLLDQLKLISNFSVQSQWLYLIDLVQKPPKLNTTFVLDKNHAQYIITPLEKKLGSGVSRNPCIHFVVYVTPCSYIPLYFHENDQLTTAMMSARWGGVQFLNANEISCNESVSFIPDDLSIMTPIITQFHSLIGVPNMSKHMSLIPLKSSTLRQWQLDSMYRLKIIEQYTNTRITLTSLSRLLGEISNIVIIKEVGKAVTESVEAATKVLHCLERGQLEEALEYSKIAFETSEFAFTHPSLLALLYFPDDQKYAVYIPLFLPVMIPVLMSLKGVRKWIYFKYNI</sequence>
<dbReference type="PANTHER" id="PTHR21072">
    <property type="entry name" value="GPI TRANSAMIDASE COMPONENT PIG-S"/>
    <property type="match status" value="1"/>
</dbReference>
<comment type="caution">
    <text evidence="11">The sequence shown here is derived from an EMBL/GenBank/DDBJ whole genome shotgun (WGS) entry which is preliminary data.</text>
</comment>
<dbReference type="AlphaFoldDB" id="A0A6G0TUE3"/>
<protein>
    <recommendedName>
        <fullName evidence="13">GPI transamidase component PIG-S</fullName>
    </recommendedName>
</protein>
<dbReference type="GO" id="GO:0016255">
    <property type="term" value="P:attachment of GPI anchor to protein"/>
    <property type="evidence" value="ECO:0007669"/>
    <property type="project" value="InterPro"/>
</dbReference>
<evidence type="ECO:0000256" key="8">
    <source>
        <dbReference type="ARBA" id="ARBA00023136"/>
    </source>
</evidence>
<comment type="similarity">
    <text evidence="3">Belongs to the PIGS family.</text>
</comment>
<evidence type="ECO:0000256" key="7">
    <source>
        <dbReference type="ARBA" id="ARBA00022989"/>
    </source>
</evidence>
<dbReference type="InterPro" id="IPR019540">
    <property type="entry name" value="PtdIno-glycan_biosynth_class_S"/>
</dbReference>
<evidence type="ECO:0000256" key="5">
    <source>
        <dbReference type="ARBA" id="ARBA00022692"/>
    </source>
</evidence>